<dbReference type="EMBL" id="CAJVQC010049730">
    <property type="protein sequence ID" value="CAG8788051.1"/>
    <property type="molecule type" value="Genomic_DNA"/>
</dbReference>
<keyword evidence="2" id="KW-1185">Reference proteome</keyword>
<evidence type="ECO:0000313" key="2">
    <source>
        <dbReference type="Proteomes" id="UP000789920"/>
    </source>
</evidence>
<protein>
    <submittedName>
        <fullName evidence="1">35744_t:CDS:1</fullName>
    </submittedName>
</protein>
<name>A0ACA9RDD7_9GLOM</name>
<gene>
    <name evidence="1" type="ORF">RPERSI_LOCUS18643</name>
</gene>
<reference evidence="1" key="1">
    <citation type="submission" date="2021-06" db="EMBL/GenBank/DDBJ databases">
        <authorList>
            <person name="Kallberg Y."/>
            <person name="Tangrot J."/>
            <person name="Rosling A."/>
        </authorList>
    </citation>
    <scope>NUCLEOTIDE SEQUENCE</scope>
    <source>
        <strain evidence="1">MA461A</strain>
    </source>
</reference>
<feature type="non-terminal residue" evidence="1">
    <location>
        <position position="1"/>
    </location>
</feature>
<dbReference type="Proteomes" id="UP000789920">
    <property type="component" value="Unassembled WGS sequence"/>
</dbReference>
<evidence type="ECO:0000313" key="1">
    <source>
        <dbReference type="EMBL" id="CAG8788051.1"/>
    </source>
</evidence>
<accession>A0ACA9RDD7</accession>
<comment type="caution">
    <text evidence="1">The sequence shown here is derived from an EMBL/GenBank/DDBJ whole genome shotgun (WGS) entry which is preliminary data.</text>
</comment>
<sequence length="101" mass="12289">TKVIEYLAIEAQFRIGKHYDFYIIAGQILAKHQLEHISQIFSEHVMLLYDNFHKVTNEIKEHIPLIDKRYHDIVIKNKEFFDSLIDFTREYDHGYMEYVRN</sequence>
<proteinExistence type="predicted"/>
<organism evidence="1 2">
    <name type="scientific">Racocetra persica</name>
    <dbReference type="NCBI Taxonomy" id="160502"/>
    <lineage>
        <taxon>Eukaryota</taxon>
        <taxon>Fungi</taxon>
        <taxon>Fungi incertae sedis</taxon>
        <taxon>Mucoromycota</taxon>
        <taxon>Glomeromycotina</taxon>
        <taxon>Glomeromycetes</taxon>
        <taxon>Diversisporales</taxon>
        <taxon>Gigasporaceae</taxon>
        <taxon>Racocetra</taxon>
    </lineage>
</organism>